<evidence type="ECO:0000256" key="1">
    <source>
        <dbReference type="SAM" id="MobiDB-lite"/>
    </source>
</evidence>
<keyword evidence="4" id="KW-1185">Reference proteome</keyword>
<feature type="compositionally biased region" description="Polar residues" evidence="1">
    <location>
        <begin position="264"/>
        <end position="276"/>
    </location>
</feature>
<reference evidence="3 4" key="1">
    <citation type="submission" date="2016-03" db="EMBL/GenBank/DDBJ databases">
        <title>How can Kluyveromyces marxianus grow so fast - potential evolutionary course in Saccharomyces Complex revealed by comparative genomics.</title>
        <authorList>
            <person name="Mo W."/>
            <person name="Lu W."/>
            <person name="Yang X."/>
            <person name="Qi J."/>
            <person name="Lv H."/>
        </authorList>
    </citation>
    <scope>NUCLEOTIDE SEQUENCE [LARGE SCALE GENOMIC DNA]</scope>
    <source>
        <strain evidence="3 4">FIM1</strain>
    </source>
</reference>
<feature type="transmembrane region" description="Helical" evidence="2">
    <location>
        <begin position="40"/>
        <end position="60"/>
    </location>
</feature>
<keyword evidence="2" id="KW-1133">Transmembrane helix</keyword>
<name>A0ABX6EZA2_KLUMA</name>
<keyword evidence="2" id="KW-0812">Transmembrane</keyword>
<feature type="transmembrane region" description="Helical" evidence="2">
    <location>
        <begin position="66"/>
        <end position="91"/>
    </location>
</feature>
<feature type="compositionally biased region" description="Acidic residues" evidence="1">
    <location>
        <begin position="677"/>
        <end position="691"/>
    </location>
</feature>
<sequence length="731" mass="82228">MNSLYHGGILIVCSMLNLATGGISIAILNAQDYWKDMPSVVIIACSSMLCGLLQLGEVLLKSSLIWALNLLVCLTTAITFSAAVSHCYQLLHTIGRSDRNIPIPLMTAQLGVLLATMLMNGMQLNSRILNLYNQQRHGTESLKPLNEDLEKGSIPLEQDDEKYVALKASAQTLTPELEAVLEKNWMNEYPHSGSDTTSTPSVIKHKLAYQMNGELSNKSSISKLRNTSFPNDTSPIARSQHVFEKLQRKFSIKSPTNKDKHLKTGSSASEPRNSFQPEINAKYVTRLSTIPDMSKSYLNILKQTNEVNSATSVCLKDSDDIDRSLLKMEKDALDLYDSVLLPSILHNSKMIEKSASQSASSLINEDNIKKKDYVKNDEDDDDDDELEKILEEDLQIRPLQVPHIFKGSVSQPNLRTDMKSNTITLNNWNENKSSLLEKEKQNQKQSDHMYLPYDFDTNFSFPSKKNSSHLAFVGSDAEEEIMTFVDEAIKPHDNQLMEEGLKQDSPSVNPLLYSQSIHSPTKSVSSVATATKTPVKFNSGAFSTEDTRDDSQISLYLNSNNSRQVFSAQSSPTRLSKRLSQRFSRVNLRYDDESHNNMHSHSKSLTLSGFHYRHHSETNSYTQIDLSYIHSLQQKHSPQRSVCTQNSRRRSSIYQSVSEIPKIETTNDELHPVSDSESLDIEEEEEEDNDIDSALSFGAGREFVGVDTGLSEYDREKLSILVSRQQTLNKY</sequence>
<feature type="transmembrane region" description="Helical" evidence="2">
    <location>
        <begin position="103"/>
        <end position="122"/>
    </location>
</feature>
<feature type="transmembrane region" description="Helical" evidence="2">
    <location>
        <begin position="6"/>
        <end position="28"/>
    </location>
</feature>
<accession>A0ABX6EZA2</accession>
<feature type="region of interest" description="Disordered" evidence="1">
    <location>
        <begin position="662"/>
        <end position="694"/>
    </location>
</feature>
<evidence type="ECO:0000313" key="4">
    <source>
        <dbReference type="Proteomes" id="UP000422736"/>
    </source>
</evidence>
<dbReference type="Proteomes" id="UP000422736">
    <property type="component" value="Chromosome 5"/>
</dbReference>
<evidence type="ECO:0000256" key="2">
    <source>
        <dbReference type="SAM" id="Phobius"/>
    </source>
</evidence>
<evidence type="ECO:0000313" key="3">
    <source>
        <dbReference type="EMBL" id="QGN16438.1"/>
    </source>
</evidence>
<gene>
    <name evidence="3" type="primary">IRC8</name>
    <name evidence="3" type="ORF">FIM1_3151</name>
</gene>
<protein>
    <submittedName>
        <fullName evidence="3">IRC8</fullName>
    </submittedName>
</protein>
<proteinExistence type="predicted"/>
<organism evidence="3 4">
    <name type="scientific">Kluyveromyces marxianus</name>
    <name type="common">Yeast</name>
    <name type="synonym">Candida kefyr</name>
    <dbReference type="NCBI Taxonomy" id="4911"/>
    <lineage>
        <taxon>Eukaryota</taxon>
        <taxon>Fungi</taxon>
        <taxon>Dikarya</taxon>
        <taxon>Ascomycota</taxon>
        <taxon>Saccharomycotina</taxon>
        <taxon>Saccharomycetes</taxon>
        <taxon>Saccharomycetales</taxon>
        <taxon>Saccharomycetaceae</taxon>
        <taxon>Kluyveromyces</taxon>
    </lineage>
</organism>
<keyword evidence="2" id="KW-0472">Membrane</keyword>
<feature type="region of interest" description="Disordered" evidence="1">
    <location>
        <begin position="254"/>
        <end position="276"/>
    </location>
</feature>
<dbReference type="EMBL" id="CP015058">
    <property type="protein sequence ID" value="QGN16438.1"/>
    <property type="molecule type" value="Genomic_DNA"/>
</dbReference>